<dbReference type="InterPro" id="IPR003960">
    <property type="entry name" value="ATPase_AAA_CS"/>
</dbReference>
<evidence type="ECO:0000313" key="5">
    <source>
        <dbReference type="EMBL" id="MFB9313041.1"/>
    </source>
</evidence>
<dbReference type="InterPro" id="IPR050168">
    <property type="entry name" value="AAA_ATPase_domain"/>
</dbReference>
<keyword evidence="6" id="KW-1185">Reference proteome</keyword>
<dbReference type="Gene3D" id="1.25.40.10">
    <property type="entry name" value="Tetratricopeptide repeat domain"/>
    <property type="match status" value="1"/>
</dbReference>
<comment type="similarity">
    <text evidence="3">Belongs to the AAA ATPase family.</text>
</comment>
<evidence type="ECO:0000256" key="1">
    <source>
        <dbReference type="ARBA" id="ARBA00022741"/>
    </source>
</evidence>
<sequence length="403" mass="43981">MTDEALPAVVHSLRSALERSPDDVPLRLHLAALLLEHDRPAETAQQCSEVLARDVTNVEALALLGRATDVLRGAEAEKTFDWSVREEEVADLAPPLFVGGAGEPDADPAGDPDVIESDVRLDDVGGMAEVKRRLDLAFLTPMNNPELRRLYGRSLHGGLMLYGPPGCGKTFLARAVAGELGAKFYSVSLADVLDMWIGASERNLREIFETARANAPCVLFLDEIDAIGQKRSHLRSNPAMRGTVNQLLSEMDSVRSNNDGVFVLAATNHPWDVDAALLRPGRLDRMLLVSPPDAEARAAVLAYHLRDRPLDSIDIAKLVSATQDFSGADLAHLCDSAAELAMDDSVRSGVVRMITMKDFKLALKDVRPSTRGWLEDARNVVLFANDGGQYDDLLAYLKQRRLA</sequence>
<dbReference type="Gene3D" id="1.10.8.60">
    <property type="match status" value="1"/>
</dbReference>
<dbReference type="PANTHER" id="PTHR23077:SF171">
    <property type="entry name" value="NUCLEAR VALOSIN-CONTAINING PROTEIN-LIKE"/>
    <property type="match status" value="1"/>
</dbReference>
<dbReference type="PANTHER" id="PTHR23077">
    <property type="entry name" value="AAA-FAMILY ATPASE"/>
    <property type="match status" value="1"/>
</dbReference>
<dbReference type="Pfam" id="PF17862">
    <property type="entry name" value="AAA_lid_3"/>
    <property type="match status" value="1"/>
</dbReference>
<evidence type="ECO:0000313" key="6">
    <source>
        <dbReference type="Proteomes" id="UP001589750"/>
    </source>
</evidence>
<dbReference type="InterPro" id="IPR011990">
    <property type="entry name" value="TPR-like_helical_dom_sf"/>
</dbReference>
<dbReference type="InterPro" id="IPR003959">
    <property type="entry name" value="ATPase_AAA_core"/>
</dbReference>
<dbReference type="RefSeq" id="WP_211351343.1">
    <property type="nucleotide sequence ID" value="NZ_JBHMDG010000010.1"/>
</dbReference>
<dbReference type="Gene3D" id="3.40.50.300">
    <property type="entry name" value="P-loop containing nucleotide triphosphate hydrolases"/>
    <property type="match status" value="1"/>
</dbReference>
<dbReference type="SUPFAM" id="SSF52540">
    <property type="entry name" value="P-loop containing nucleoside triphosphate hydrolases"/>
    <property type="match status" value="1"/>
</dbReference>
<feature type="domain" description="AAA+ ATPase" evidence="4">
    <location>
        <begin position="155"/>
        <end position="293"/>
    </location>
</feature>
<name>A0ABV5K8Q9_9ACTN</name>
<dbReference type="InterPro" id="IPR003593">
    <property type="entry name" value="AAA+_ATPase"/>
</dbReference>
<organism evidence="5 6">
    <name type="scientific">Nocardioides plantarum</name>
    <dbReference type="NCBI Taxonomy" id="29299"/>
    <lineage>
        <taxon>Bacteria</taxon>
        <taxon>Bacillati</taxon>
        <taxon>Actinomycetota</taxon>
        <taxon>Actinomycetes</taxon>
        <taxon>Propionibacteriales</taxon>
        <taxon>Nocardioidaceae</taxon>
        <taxon>Nocardioides</taxon>
    </lineage>
</organism>
<evidence type="ECO:0000259" key="4">
    <source>
        <dbReference type="SMART" id="SM00382"/>
    </source>
</evidence>
<evidence type="ECO:0000256" key="3">
    <source>
        <dbReference type="RuleBase" id="RU003651"/>
    </source>
</evidence>
<dbReference type="Proteomes" id="UP001589750">
    <property type="component" value="Unassembled WGS sequence"/>
</dbReference>
<keyword evidence="1 3" id="KW-0547">Nucleotide-binding</keyword>
<dbReference type="GO" id="GO:0005524">
    <property type="term" value="F:ATP binding"/>
    <property type="evidence" value="ECO:0007669"/>
    <property type="project" value="UniProtKB-KW"/>
</dbReference>
<dbReference type="Pfam" id="PF00004">
    <property type="entry name" value="AAA"/>
    <property type="match status" value="1"/>
</dbReference>
<gene>
    <name evidence="5" type="ORF">ACFFRI_08300</name>
</gene>
<dbReference type="InterPro" id="IPR041569">
    <property type="entry name" value="AAA_lid_3"/>
</dbReference>
<dbReference type="PROSITE" id="PS00674">
    <property type="entry name" value="AAA"/>
    <property type="match status" value="1"/>
</dbReference>
<comment type="caution">
    <text evidence="5">The sequence shown here is derived from an EMBL/GenBank/DDBJ whole genome shotgun (WGS) entry which is preliminary data.</text>
</comment>
<proteinExistence type="inferred from homology"/>
<reference evidence="5 6" key="1">
    <citation type="submission" date="2024-09" db="EMBL/GenBank/DDBJ databases">
        <authorList>
            <person name="Sun Q."/>
            <person name="Mori K."/>
        </authorList>
    </citation>
    <scope>NUCLEOTIDE SEQUENCE [LARGE SCALE GENOMIC DNA]</scope>
    <source>
        <strain evidence="5 6">JCM 9626</strain>
    </source>
</reference>
<dbReference type="EMBL" id="JBHMDG010000010">
    <property type="protein sequence ID" value="MFB9313041.1"/>
    <property type="molecule type" value="Genomic_DNA"/>
</dbReference>
<keyword evidence="2 3" id="KW-0067">ATP-binding</keyword>
<protein>
    <submittedName>
        <fullName evidence="5">ATP-binding protein</fullName>
    </submittedName>
</protein>
<dbReference type="InterPro" id="IPR027417">
    <property type="entry name" value="P-loop_NTPase"/>
</dbReference>
<dbReference type="SMART" id="SM00382">
    <property type="entry name" value="AAA"/>
    <property type="match status" value="1"/>
</dbReference>
<accession>A0ABV5K8Q9</accession>
<evidence type="ECO:0000256" key="2">
    <source>
        <dbReference type="ARBA" id="ARBA00022840"/>
    </source>
</evidence>
<dbReference type="SUPFAM" id="SSF48452">
    <property type="entry name" value="TPR-like"/>
    <property type="match status" value="1"/>
</dbReference>